<keyword evidence="3" id="KW-1185">Reference proteome</keyword>
<dbReference type="InterPro" id="IPR050275">
    <property type="entry name" value="PGM_Phosphatase"/>
</dbReference>
<organism evidence="2 3">
    <name type="scientific">Lasiosphaeria miniovina</name>
    <dbReference type="NCBI Taxonomy" id="1954250"/>
    <lineage>
        <taxon>Eukaryota</taxon>
        <taxon>Fungi</taxon>
        <taxon>Dikarya</taxon>
        <taxon>Ascomycota</taxon>
        <taxon>Pezizomycotina</taxon>
        <taxon>Sordariomycetes</taxon>
        <taxon>Sordariomycetidae</taxon>
        <taxon>Sordariales</taxon>
        <taxon>Lasiosphaeriaceae</taxon>
        <taxon>Lasiosphaeria</taxon>
    </lineage>
</organism>
<evidence type="ECO:0000313" key="2">
    <source>
        <dbReference type="EMBL" id="KAK0733144.1"/>
    </source>
</evidence>
<name>A0AA40E9C0_9PEZI</name>
<dbReference type="Pfam" id="PF00300">
    <property type="entry name" value="His_Phos_1"/>
    <property type="match status" value="1"/>
</dbReference>
<dbReference type="RefSeq" id="XP_060302021.1">
    <property type="nucleotide sequence ID" value="XM_060443295.1"/>
</dbReference>
<protein>
    <submittedName>
        <fullName evidence="2">Histidine phosphatase superfamily</fullName>
    </submittedName>
</protein>
<dbReference type="InterPro" id="IPR013078">
    <property type="entry name" value="His_Pase_superF_clade-1"/>
</dbReference>
<feature type="region of interest" description="Disordered" evidence="1">
    <location>
        <begin position="218"/>
        <end position="237"/>
    </location>
</feature>
<reference evidence="2" key="1">
    <citation type="submission" date="2023-06" db="EMBL/GenBank/DDBJ databases">
        <title>Genome-scale phylogeny and comparative genomics of the fungal order Sordariales.</title>
        <authorList>
            <consortium name="Lawrence Berkeley National Laboratory"/>
            <person name="Hensen N."/>
            <person name="Bonometti L."/>
            <person name="Westerberg I."/>
            <person name="Brannstrom I.O."/>
            <person name="Guillou S."/>
            <person name="Cros-Aarteil S."/>
            <person name="Calhoun S."/>
            <person name="Haridas S."/>
            <person name="Kuo A."/>
            <person name="Mondo S."/>
            <person name="Pangilinan J."/>
            <person name="Riley R."/>
            <person name="LaButti K."/>
            <person name="Andreopoulos B."/>
            <person name="Lipzen A."/>
            <person name="Chen C."/>
            <person name="Yanf M."/>
            <person name="Daum C."/>
            <person name="Ng V."/>
            <person name="Clum A."/>
            <person name="Steindorff A."/>
            <person name="Ohm R."/>
            <person name="Martin F."/>
            <person name="Silar P."/>
            <person name="Natvig D."/>
            <person name="Lalanne C."/>
            <person name="Gautier V."/>
            <person name="Ament-velasquez S.L."/>
            <person name="Kruys A."/>
            <person name="Hutchinson M.I."/>
            <person name="Powell A.J."/>
            <person name="Barry K."/>
            <person name="Miller A.N."/>
            <person name="Grigoriev I.V."/>
            <person name="Debuchy R."/>
            <person name="Gladieux P."/>
            <person name="Thoren M.H."/>
            <person name="Johannesson H."/>
        </authorList>
    </citation>
    <scope>NUCLEOTIDE SEQUENCE</scope>
    <source>
        <strain evidence="2">SMH2392-1A</strain>
    </source>
</reference>
<evidence type="ECO:0000313" key="3">
    <source>
        <dbReference type="Proteomes" id="UP001172101"/>
    </source>
</evidence>
<dbReference type="EMBL" id="JAUIRO010000001">
    <property type="protein sequence ID" value="KAK0733144.1"/>
    <property type="molecule type" value="Genomic_DNA"/>
</dbReference>
<dbReference type="AlphaFoldDB" id="A0AA40E9C0"/>
<dbReference type="GO" id="GO:0005737">
    <property type="term" value="C:cytoplasm"/>
    <property type="evidence" value="ECO:0007669"/>
    <property type="project" value="TreeGrafter"/>
</dbReference>
<feature type="compositionally biased region" description="Basic and acidic residues" evidence="1">
    <location>
        <begin position="228"/>
        <end position="237"/>
    </location>
</feature>
<gene>
    <name evidence="2" type="ORF">B0T26DRAFT_736166</name>
</gene>
<proteinExistence type="predicted"/>
<dbReference type="InterPro" id="IPR029033">
    <property type="entry name" value="His_PPase_superfam"/>
</dbReference>
<dbReference type="PANTHER" id="PTHR48100">
    <property type="entry name" value="BROAD-SPECIFICITY PHOSPHATASE YOR283W-RELATED"/>
    <property type="match status" value="1"/>
</dbReference>
<comment type="caution">
    <text evidence="2">The sequence shown here is derived from an EMBL/GenBank/DDBJ whole genome shotgun (WGS) entry which is preliminary data.</text>
</comment>
<evidence type="ECO:0000256" key="1">
    <source>
        <dbReference type="SAM" id="MobiDB-lite"/>
    </source>
</evidence>
<dbReference type="Proteomes" id="UP001172101">
    <property type="component" value="Unassembled WGS sequence"/>
</dbReference>
<dbReference type="PANTHER" id="PTHR48100:SF24">
    <property type="entry name" value="PHOSPHOGLYCERATE MUTASE"/>
    <property type="match status" value="1"/>
</dbReference>
<dbReference type="GO" id="GO:0016791">
    <property type="term" value="F:phosphatase activity"/>
    <property type="evidence" value="ECO:0007669"/>
    <property type="project" value="TreeGrafter"/>
</dbReference>
<dbReference type="SMART" id="SM00855">
    <property type="entry name" value="PGAM"/>
    <property type="match status" value="1"/>
</dbReference>
<sequence length="237" mass="26371">MPPTLVLIRHAEALHNVDNNIPDPELSELGRRQCGDLRENIMARIPNELDVGLIVVSPMRRTIETAMLVFHDLIEKGMPIQAHASWQENSAQPCDTGSPIPQLVAELPLVDFSHVDPVFPDKTSPAGATYRHTRQGIVARGQAALRDLYSRPEKVIVVVSHSGFLRVGVTGCWFFNADYRVFDFEEREDASSPYRLRRWNLTAAGGMGLSWEHMVPLGDGLPDDEGTEHDGNAKVDE</sequence>
<accession>A0AA40E9C0</accession>
<dbReference type="CDD" id="cd07067">
    <property type="entry name" value="HP_PGM_like"/>
    <property type="match status" value="1"/>
</dbReference>
<dbReference type="Gene3D" id="3.40.50.1240">
    <property type="entry name" value="Phosphoglycerate mutase-like"/>
    <property type="match status" value="1"/>
</dbReference>
<dbReference type="GeneID" id="85326565"/>
<dbReference type="SUPFAM" id="SSF53254">
    <property type="entry name" value="Phosphoglycerate mutase-like"/>
    <property type="match status" value="1"/>
</dbReference>